<accession>A0A3P3XUB2</accession>
<reference evidence="1" key="1">
    <citation type="submission" date="2017-02" db="EMBL/GenBank/DDBJ databases">
        <authorList>
            <person name="Regsiter A."/>
            <person name="William W."/>
        </authorList>
    </citation>
    <scope>NUCLEOTIDE SEQUENCE</scope>
    <source>
        <strain evidence="1">BdmA 4</strain>
    </source>
</reference>
<proteinExistence type="predicted"/>
<evidence type="ECO:0000313" key="1">
    <source>
        <dbReference type="EMBL" id="SLM19674.1"/>
    </source>
</evidence>
<name>A0A3P3XUB2_9SPIR</name>
<organism evidence="1">
    <name type="scientific">uncultured spirochete</name>
    <dbReference type="NCBI Taxonomy" id="156406"/>
    <lineage>
        <taxon>Bacteria</taxon>
        <taxon>Pseudomonadati</taxon>
        <taxon>Spirochaetota</taxon>
        <taxon>Spirochaetia</taxon>
        <taxon>Spirochaetales</taxon>
        <taxon>environmental samples</taxon>
    </lineage>
</organism>
<gene>
    <name evidence="1" type="ORF">SPIRO4BDMA_70096</name>
</gene>
<protein>
    <submittedName>
        <fullName evidence="1">Uncharacterized protein</fullName>
    </submittedName>
</protein>
<dbReference type="AlphaFoldDB" id="A0A3P3XUB2"/>
<dbReference type="EMBL" id="FWDO01000007">
    <property type="protein sequence ID" value="SLM19674.1"/>
    <property type="molecule type" value="Genomic_DNA"/>
</dbReference>
<sequence>MSISNYINTEYINKLEDVCDVVQYREHPAFDAVPFVGSIKKHPYDQEKCLVLLLRKQGRMPWFKEGELIELKTRDVQALDELPSSIDLVGTIINVFRIWVRRRAIAVRFEPFEVTDEEFRPFDADSISRLLSKRDR</sequence>